<dbReference type="Gene3D" id="3.30.710.10">
    <property type="entry name" value="Potassium Channel Kv1.1, Chain A"/>
    <property type="match status" value="1"/>
</dbReference>
<sequence length="256" mass="30504">MDSLQNYSFELLQKRLRVFKANDPENFDVVFKIRQKKLYAYNSELCTHSNIFKAFFSENRNSNESVKIQNFSFKDFKDFITFIYSGECSFTYKNIFTKINIAEFYKVEIFKKACEQFLLKVEGNFKNVFEILENAKEYSMDDHKKSILVDFVPKNSLNFVQSSEFQGFSKSLMYDIVKSNENAVRQEEDSELIEIITQEFSDILPSFKFHKMKNEFLIKFKRNSIAETDILLAEMVTEYGFELKKWKFVKISYFCL</sequence>
<name>A0A914R459_9BILA</name>
<accession>A0A914R459</accession>
<dbReference type="InterPro" id="IPR000210">
    <property type="entry name" value="BTB/POZ_dom"/>
</dbReference>
<protein>
    <submittedName>
        <fullName evidence="3">BTB domain-containing protein</fullName>
    </submittedName>
</protein>
<dbReference type="WBParaSite" id="PDA_v2.g9383.t1">
    <property type="protein sequence ID" value="PDA_v2.g9383.t1"/>
    <property type="gene ID" value="PDA_v2.g9383"/>
</dbReference>
<proteinExistence type="predicted"/>
<dbReference type="InterPro" id="IPR011333">
    <property type="entry name" value="SKP1/BTB/POZ_sf"/>
</dbReference>
<dbReference type="SUPFAM" id="SSF54695">
    <property type="entry name" value="POZ domain"/>
    <property type="match status" value="1"/>
</dbReference>
<dbReference type="Pfam" id="PF00651">
    <property type="entry name" value="BTB"/>
    <property type="match status" value="1"/>
</dbReference>
<dbReference type="SMART" id="SM00225">
    <property type="entry name" value="BTB"/>
    <property type="match status" value="1"/>
</dbReference>
<evidence type="ECO:0000259" key="1">
    <source>
        <dbReference type="PROSITE" id="PS50097"/>
    </source>
</evidence>
<evidence type="ECO:0000313" key="2">
    <source>
        <dbReference type="Proteomes" id="UP000887578"/>
    </source>
</evidence>
<dbReference type="AlphaFoldDB" id="A0A914R459"/>
<dbReference type="Proteomes" id="UP000887578">
    <property type="component" value="Unplaced"/>
</dbReference>
<keyword evidence="2" id="KW-1185">Reference proteome</keyword>
<organism evidence="2 3">
    <name type="scientific">Panagrolaimus davidi</name>
    <dbReference type="NCBI Taxonomy" id="227884"/>
    <lineage>
        <taxon>Eukaryota</taxon>
        <taxon>Metazoa</taxon>
        <taxon>Ecdysozoa</taxon>
        <taxon>Nematoda</taxon>
        <taxon>Chromadorea</taxon>
        <taxon>Rhabditida</taxon>
        <taxon>Tylenchina</taxon>
        <taxon>Panagrolaimomorpha</taxon>
        <taxon>Panagrolaimoidea</taxon>
        <taxon>Panagrolaimidae</taxon>
        <taxon>Panagrolaimus</taxon>
    </lineage>
</organism>
<feature type="domain" description="BTB" evidence="1">
    <location>
        <begin position="27"/>
        <end position="92"/>
    </location>
</feature>
<reference evidence="3" key="1">
    <citation type="submission" date="2022-11" db="UniProtKB">
        <authorList>
            <consortium name="WormBaseParasite"/>
        </authorList>
    </citation>
    <scope>IDENTIFICATION</scope>
</reference>
<dbReference type="PROSITE" id="PS50097">
    <property type="entry name" value="BTB"/>
    <property type="match status" value="1"/>
</dbReference>
<dbReference type="PANTHER" id="PTHR45632">
    <property type="entry name" value="LD33804P"/>
    <property type="match status" value="1"/>
</dbReference>
<evidence type="ECO:0000313" key="3">
    <source>
        <dbReference type="WBParaSite" id="PDA_v2.g9383.t1"/>
    </source>
</evidence>